<evidence type="ECO:0000256" key="1">
    <source>
        <dbReference type="ARBA" id="ARBA00001971"/>
    </source>
</evidence>
<dbReference type="Pfam" id="PF00067">
    <property type="entry name" value="p450"/>
    <property type="match status" value="2"/>
</dbReference>
<evidence type="ECO:0000256" key="5">
    <source>
        <dbReference type="ARBA" id="ARBA00022793"/>
    </source>
</evidence>
<reference evidence="11 12" key="1">
    <citation type="submission" date="2021-05" db="EMBL/GenBank/DDBJ databases">
        <title>Genome Assembly of Synthetic Allotetraploid Brassica napus Reveals Homoeologous Exchanges between Subgenomes.</title>
        <authorList>
            <person name="Davis J.T."/>
        </authorList>
    </citation>
    <scope>NUCLEOTIDE SEQUENCE [LARGE SCALE GENOMIC DNA]</scope>
    <source>
        <strain evidence="12">cv. Da-Ae</strain>
        <tissue evidence="11">Seedling</tissue>
    </source>
</reference>
<feature type="transmembrane region" description="Helical" evidence="10">
    <location>
        <begin position="415"/>
        <end position="439"/>
    </location>
</feature>
<evidence type="ECO:0000256" key="6">
    <source>
        <dbReference type="ARBA" id="ARBA00023002"/>
    </source>
</evidence>
<evidence type="ECO:0000256" key="9">
    <source>
        <dbReference type="ARBA" id="ARBA00023239"/>
    </source>
</evidence>
<protein>
    <recommendedName>
        <fullName evidence="13">Phosphatidylserine decarboxylase</fullName>
    </recommendedName>
</protein>
<dbReference type="Proteomes" id="UP000824890">
    <property type="component" value="Unassembled WGS sequence"/>
</dbReference>
<evidence type="ECO:0000256" key="4">
    <source>
        <dbReference type="ARBA" id="ARBA00022723"/>
    </source>
</evidence>
<keyword evidence="3" id="KW-0349">Heme</keyword>
<evidence type="ECO:0000256" key="7">
    <source>
        <dbReference type="ARBA" id="ARBA00023004"/>
    </source>
</evidence>
<keyword evidence="5" id="KW-0210">Decarboxylase</keyword>
<dbReference type="PROSITE" id="PS00086">
    <property type="entry name" value="CYTOCHROME_P450"/>
    <property type="match status" value="1"/>
</dbReference>
<dbReference type="PRINTS" id="PR00463">
    <property type="entry name" value="EP450I"/>
</dbReference>
<evidence type="ECO:0000256" key="8">
    <source>
        <dbReference type="ARBA" id="ARBA00023033"/>
    </source>
</evidence>
<comment type="similarity">
    <text evidence="2">Belongs to the cytochrome P450 family.</text>
</comment>
<feature type="transmembrane region" description="Helical" evidence="10">
    <location>
        <begin position="6"/>
        <end position="26"/>
    </location>
</feature>
<evidence type="ECO:0008006" key="13">
    <source>
        <dbReference type="Google" id="ProtNLM"/>
    </source>
</evidence>
<dbReference type="InterPro" id="IPR017972">
    <property type="entry name" value="Cyt_P450_CS"/>
</dbReference>
<keyword evidence="10" id="KW-0472">Membrane</keyword>
<keyword evidence="10" id="KW-1133">Transmembrane helix</keyword>
<keyword evidence="12" id="KW-1185">Reference proteome</keyword>
<evidence type="ECO:0000256" key="10">
    <source>
        <dbReference type="SAM" id="Phobius"/>
    </source>
</evidence>
<evidence type="ECO:0000256" key="2">
    <source>
        <dbReference type="ARBA" id="ARBA00010617"/>
    </source>
</evidence>
<keyword evidence="8" id="KW-0503">Monooxygenase</keyword>
<keyword evidence="10" id="KW-0812">Transmembrane</keyword>
<proteinExistence type="inferred from homology"/>
<dbReference type="EMBL" id="JAGKQM010000014">
    <property type="protein sequence ID" value="KAH0887270.1"/>
    <property type="molecule type" value="Genomic_DNA"/>
</dbReference>
<comment type="cofactor">
    <cofactor evidence="1">
        <name>heme</name>
        <dbReference type="ChEBI" id="CHEBI:30413"/>
    </cofactor>
</comment>
<sequence>MNMNVISPYCFIFALFSVTLVLSLAIRYLRKPKGDQLPPGPTGWPIIGNLSQMVKNRPTHLWIHRVMKDMQTEIACFRFAGVHVITVTSSEIAREVLREKDEALADRADSYSSNLISHGYKDIIFSPYGESRKLMKKVMVTKLMSPSTLNKTLGDRTLEADNIVTYIFNLCGLQSTINSVNVRDVALTYSHAVMMRMMFGQRHFEEPAEDGGLGRKEREHMDAIYQAIDCFFSFNISNYISCLRGWNIDGEEAKLRGAIDIINRCNDPIIHERMHLWRDKGGKETEDDWLDTLITLKNNQGMYLFTLDEIRAQCKNINVAAIDNTMNNVEWTIAEMLNHPEILEKAITELDIIVGKDRLVQESDIPQLNYIKACSRESFRLHPVNAFMPPHGAIENTTLAGYFIPKENMESLKKYMYLFIESTFSFLFLKICFNVSIFFQKLLNLLKKKLRVSFKGNKKDATEFLEEMNEKETTEMKEIMGLKGNGVLCVYPREKNIKNVLSISKEKKKEHQRIQADFKNKISPVDGTVLRFGELKESRGMNEQVKGHSYSASGKDESEEEAVADKIDKSWLRISLAYPKLRESISARSGLYYCVIYLRPGDYHHIHSPADWNALVVLEGIWKQGFMALAADGATNIGSIAVYDPQGHGVKLEKGKEVGVFNMGSTVVVQAVPRITDSVESSNTTPQAAWQIAQPPASDTNPMDGLQKGWTLINQDHPTLEMRRRAANAPGVIVGSSQIFVSRLGLGRNPKIWDQPEAFKPERHLYERDSVGVTLMEPDMRFVIFSTGRRACPGTKIGASMTIMLLARLLQGFEWTLPPGTSQIELVSAESNLFMAKPLVASVKPRLAPHLYPKMQI</sequence>
<dbReference type="InterPro" id="IPR002401">
    <property type="entry name" value="Cyt_P450_E_grp-I"/>
</dbReference>
<organism evidence="11 12">
    <name type="scientific">Brassica napus</name>
    <name type="common">Rape</name>
    <dbReference type="NCBI Taxonomy" id="3708"/>
    <lineage>
        <taxon>Eukaryota</taxon>
        <taxon>Viridiplantae</taxon>
        <taxon>Streptophyta</taxon>
        <taxon>Embryophyta</taxon>
        <taxon>Tracheophyta</taxon>
        <taxon>Spermatophyta</taxon>
        <taxon>Magnoliopsida</taxon>
        <taxon>eudicotyledons</taxon>
        <taxon>Gunneridae</taxon>
        <taxon>Pentapetalae</taxon>
        <taxon>rosids</taxon>
        <taxon>malvids</taxon>
        <taxon>Brassicales</taxon>
        <taxon>Brassicaceae</taxon>
        <taxon>Brassiceae</taxon>
        <taxon>Brassica</taxon>
    </lineage>
</organism>
<dbReference type="Pfam" id="PF02666">
    <property type="entry name" value="PS_Dcarbxylase"/>
    <property type="match status" value="2"/>
</dbReference>
<keyword evidence="9" id="KW-0456">Lyase</keyword>
<gene>
    <name evidence="11" type="ORF">HID58_063366</name>
</gene>
<name>A0ABQ8A421_BRANA</name>
<dbReference type="Gene3D" id="1.10.630.10">
    <property type="entry name" value="Cytochrome P450"/>
    <property type="match status" value="2"/>
</dbReference>
<evidence type="ECO:0000313" key="12">
    <source>
        <dbReference type="Proteomes" id="UP000824890"/>
    </source>
</evidence>
<dbReference type="InterPro" id="IPR001128">
    <property type="entry name" value="Cyt_P450"/>
</dbReference>
<keyword evidence="6" id="KW-0560">Oxidoreductase</keyword>
<evidence type="ECO:0000256" key="3">
    <source>
        <dbReference type="ARBA" id="ARBA00022617"/>
    </source>
</evidence>
<dbReference type="PANTHER" id="PTHR47944:SF4">
    <property type="entry name" value="OS09G0441700 PROTEIN"/>
    <property type="match status" value="1"/>
</dbReference>
<dbReference type="SUPFAM" id="SSF48264">
    <property type="entry name" value="Cytochrome P450"/>
    <property type="match status" value="2"/>
</dbReference>
<keyword evidence="4" id="KW-0479">Metal-binding</keyword>
<keyword evidence="7" id="KW-0408">Iron</keyword>
<dbReference type="InterPro" id="IPR036396">
    <property type="entry name" value="Cyt_P450_sf"/>
</dbReference>
<dbReference type="PANTHER" id="PTHR47944">
    <property type="entry name" value="CYTOCHROME P450 98A9"/>
    <property type="match status" value="1"/>
</dbReference>
<comment type="caution">
    <text evidence="11">The sequence shown here is derived from an EMBL/GenBank/DDBJ whole genome shotgun (WGS) entry which is preliminary data.</text>
</comment>
<evidence type="ECO:0000313" key="11">
    <source>
        <dbReference type="EMBL" id="KAH0887270.1"/>
    </source>
</evidence>
<accession>A0ABQ8A421</accession>
<dbReference type="InterPro" id="IPR003817">
    <property type="entry name" value="PS_Dcarbxylase"/>
</dbReference>